<dbReference type="Pfam" id="PF02771">
    <property type="entry name" value="Acyl-CoA_dh_N"/>
    <property type="match status" value="1"/>
</dbReference>
<keyword evidence="7 9" id="KW-0560">Oxidoreductase</keyword>
<dbReference type="Pfam" id="PF00441">
    <property type="entry name" value="Acyl-CoA_dh_1"/>
    <property type="match status" value="1"/>
</dbReference>
<evidence type="ECO:0000256" key="6">
    <source>
        <dbReference type="ARBA" id="ARBA00022946"/>
    </source>
</evidence>
<dbReference type="InterPro" id="IPR009075">
    <property type="entry name" value="AcylCo_DH/oxidase_C"/>
</dbReference>
<dbReference type="PANTHER" id="PTHR43884:SF9">
    <property type="entry name" value="COMPLEX I ASSEMBLY FACTOR ACAD9, MITOCHONDRIAL"/>
    <property type="match status" value="1"/>
</dbReference>
<organism evidence="14 15">
    <name type="scientific">Aquatica leii</name>
    <dbReference type="NCBI Taxonomy" id="1421715"/>
    <lineage>
        <taxon>Eukaryota</taxon>
        <taxon>Metazoa</taxon>
        <taxon>Ecdysozoa</taxon>
        <taxon>Arthropoda</taxon>
        <taxon>Hexapoda</taxon>
        <taxon>Insecta</taxon>
        <taxon>Pterygota</taxon>
        <taxon>Neoptera</taxon>
        <taxon>Endopterygota</taxon>
        <taxon>Coleoptera</taxon>
        <taxon>Polyphaga</taxon>
        <taxon>Elateriformia</taxon>
        <taxon>Elateroidea</taxon>
        <taxon>Lampyridae</taxon>
        <taxon>Luciolinae</taxon>
        <taxon>Aquatica</taxon>
    </lineage>
</organism>
<gene>
    <name evidence="14" type="ORF">RN001_005407</name>
</gene>
<evidence type="ECO:0000259" key="10">
    <source>
        <dbReference type="Pfam" id="PF00441"/>
    </source>
</evidence>
<name>A0AAN7SPU8_9COLE</name>
<evidence type="ECO:0000256" key="9">
    <source>
        <dbReference type="RuleBase" id="RU362125"/>
    </source>
</evidence>
<evidence type="ECO:0000259" key="11">
    <source>
        <dbReference type="Pfam" id="PF02770"/>
    </source>
</evidence>
<dbReference type="InterPro" id="IPR049448">
    <property type="entry name" value="ACAD9/ACADV-like_C"/>
</dbReference>
<feature type="domain" description="Acyl-CoA dehydrogenase/oxidase C-terminal" evidence="10">
    <location>
        <begin position="316"/>
        <end position="449"/>
    </location>
</feature>
<dbReference type="Gene3D" id="1.10.540.10">
    <property type="entry name" value="Acyl-CoA dehydrogenase/oxidase, N-terminal domain"/>
    <property type="match status" value="1"/>
</dbReference>
<evidence type="ECO:0000259" key="12">
    <source>
        <dbReference type="Pfam" id="PF02771"/>
    </source>
</evidence>
<evidence type="ECO:0000256" key="8">
    <source>
        <dbReference type="ARBA" id="ARBA00023128"/>
    </source>
</evidence>
<evidence type="ECO:0000259" key="13">
    <source>
        <dbReference type="Pfam" id="PF21343"/>
    </source>
</evidence>
<dbReference type="InterPro" id="IPR009100">
    <property type="entry name" value="AcylCoA_DH/oxidase_NM_dom_sf"/>
</dbReference>
<evidence type="ECO:0000256" key="3">
    <source>
        <dbReference type="ARBA" id="ARBA00009347"/>
    </source>
</evidence>
<reference evidence="15" key="1">
    <citation type="submission" date="2023-01" db="EMBL/GenBank/DDBJ databases">
        <title>Key to firefly adult light organ development and bioluminescence: homeobox transcription factors regulate luciferase expression and transportation to peroxisome.</title>
        <authorList>
            <person name="Fu X."/>
        </authorList>
    </citation>
    <scope>NUCLEOTIDE SEQUENCE [LARGE SCALE GENOMIC DNA]</scope>
</reference>
<dbReference type="InterPro" id="IPR037069">
    <property type="entry name" value="AcylCoA_DH/ox_N_sf"/>
</dbReference>
<evidence type="ECO:0000313" key="15">
    <source>
        <dbReference type="Proteomes" id="UP001353858"/>
    </source>
</evidence>
<dbReference type="SUPFAM" id="SSF56645">
    <property type="entry name" value="Acyl-CoA dehydrogenase NM domain-like"/>
    <property type="match status" value="1"/>
</dbReference>
<dbReference type="GO" id="GO:0005739">
    <property type="term" value="C:mitochondrion"/>
    <property type="evidence" value="ECO:0007669"/>
    <property type="project" value="UniProtKB-SubCell"/>
</dbReference>
<protein>
    <recommendedName>
        <fullName evidence="16">Acyl-CoA dehydrogenase family member 9, mitochondrial</fullName>
    </recommendedName>
</protein>
<keyword evidence="4 9" id="KW-0285">Flavoprotein</keyword>
<evidence type="ECO:0000256" key="7">
    <source>
        <dbReference type="ARBA" id="ARBA00023002"/>
    </source>
</evidence>
<keyword evidence="15" id="KW-1185">Reference proteome</keyword>
<evidence type="ECO:0008006" key="16">
    <source>
        <dbReference type="Google" id="ProtNLM"/>
    </source>
</evidence>
<evidence type="ECO:0000256" key="1">
    <source>
        <dbReference type="ARBA" id="ARBA00001974"/>
    </source>
</evidence>
<dbReference type="Pfam" id="PF02770">
    <property type="entry name" value="Acyl-CoA_dh_M"/>
    <property type="match status" value="1"/>
</dbReference>
<dbReference type="InterPro" id="IPR036250">
    <property type="entry name" value="AcylCo_DH-like_C"/>
</dbReference>
<evidence type="ECO:0000256" key="5">
    <source>
        <dbReference type="ARBA" id="ARBA00022827"/>
    </source>
</evidence>
<dbReference type="InterPro" id="IPR006091">
    <property type="entry name" value="Acyl-CoA_Oxase/DH_mid-dom"/>
</dbReference>
<accession>A0AAN7SPU8</accession>
<dbReference type="GO" id="GO:0003995">
    <property type="term" value="F:acyl-CoA dehydrogenase activity"/>
    <property type="evidence" value="ECO:0007669"/>
    <property type="project" value="TreeGrafter"/>
</dbReference>
<comment type="caution">
    <text evidence="14">The sequence shown here is derived from an EMBL/GenBank/DDBJ whole genome shotgun (WGS) entry which is preliminary data.</text>
</comment>
<sequence>MNRIHMLKEFSKCNVQDYYKVLSYKFYSTKTAIEVVEEDASKEITKQYERLSKITIKTRKKSPQKPPFAKNLFLGVFDTDVLAYPQLEKEELQDLEKAIEPVSNYFNSISSSFLKQPFVPIDFMNNLKQLELFGLRSSQLLNGRELDVIGNCKFNEVIANATSATPSLLHNEHLGIQILLNNGNEDQQKKYLPQLINGSVLSAFCVAENDAKDLSLLNTTAKYSQEHNAWILNGRKTAVINGSIADLYIVIALTSIIGKSGLREPQLTVLLVDKNCGGITFNKKHTLGLEATDVADVTFDNIIVPTENVIGIPKGGDSVVSSILTEYRLSSGPACTTLIRKMINNLVDHCKGVNMGTISIAEADYVRQAIAEMTISLYALESVTYLTAGLLDFYENQDCLLESTIVKVFSAEEACKSAIKCMDLLGSPAYMKEHWCNILFRDALSYRHLHESSENLKLGIALLGMQHTGQSIQGQITKIRNPLFHAKYIFKRMWTHRKQGVDNPDLKLRLGDYVHPSLQEPAECLEYTVLRLQYATEILLARFGPEIVNQHMELGKLAECVIDIYAMAACLARASRSYCIGLENANYEMVIAATYCTHAKLRVKEKIKNLVEGPYASGYESYRSIAKRVFKYGQYFPVHPLSRNY</sequence>
<feature type="domain" description="ACAD9/ACADV-like C-terminal" evidence="13">
    <location>
        <begin position="516"/>
        <end position="634"/>
    </location>
</feature>
<comment type="similarity">
    <text evidence="3 9">Belongs to the acyl-CoA dehydrogenase family.</text>
</comment>
<evidence type="ECO:0000256" key="4">
    <source>
        <dbReference type="ARBA" id="ARBA00022630"/>
    </source>
</evidence>
<keyword evidence="5 9" id="KW-0274">FAD</keyword>
<dbReference type="Gene3D" id="1.20.140.10">
    <property type="entry name" value="Butyryl-CoA Dehydrogenase, subunit A, domain 3"/>
    <property type="match status" value="2"/>
</dbReference>
<dbReference type="AlphaFoldDB" id="A0AAN7SPU8"/>
<feature type="domain" description="Acyl-CoA dehydrogenase/oxidase N-terminal" evidence="12">
    <location>
        <begin position="119"/>
        <end position="198"/>
    </location>
</feature>
<dbReference type="SUPFAM" id="SSF47203">
    <property type="entry name" value="Acyl-CoA dehydrogenase C-terminal domain-like"/>
    <property type="match status" value="1"/>
</dbReference>
<dbReference type="GO" id="GO:0050660">
    <property type="term" value="F:flavin adenine dinucleotide binding"/>
    <property type="evidence" value="ECO:0007669"/>
    <property type="project" value="InterPro"/>
</dbReference>
<dbReference type="Proteomes" id="UP001353858">
    <property type="component" value="Unassembled WGS sequence"/>
</dbReference>
<dbReference type="PANTHER" id="PTHR43884">
    <property type="entry name" value="ACYL-COA DEHYDROGENASE"/>
    <property type="match status" value="1"/>
</dbReference>
<evidence type="ECO:0000313" key="14">
    <source>
        <dbReference type="EMBL" id="KAK4882088.1"/>
    </source>
</evidence>
<dbReference type="InterPro" id="IPR046373">
    <property type="entry name" value="Acyl-CoA_Oxase/DH_mid-dom_sf"/>
</dbReference>
<comment type="subcellular location">
    <subcellularLocation>
        <location evidence="2">Mitochondrion</location>
    </subcellularLocation>
</comment>
<proteinExistence type="inferred from homology"/>
<dbReference type="InterPro" id="IPR013786">
    <property type="entry name" value="AcylCoA_DH/ox_N"/>
</dbReference>
<keyword evidence="6" id="KW-0809">Transit peptide</keyword>
<dbReference type="Gene3D" id="2.40.110.10">
    <property type="entry name" value="Butyryl-CoA Dehydrogenase, subunit A, domain 2"/>
    <property type="match status" value="1"/>
</dbReference>
<dbReference type="GO" id="GO:0006631">
    <property type="term" value="P:fatty acid metabolic process"/>
    <property type="evidence" value="ECO:0007669"/>
    <property type="project" value="UniProtKB-ARBA"/>
</dbReference>
<evidence type="ECO:0000256" key="2">
    <source>
        <dbReference type="ARBA" id="ARBA00004173"/>
    </source>
</evidence>
<dbReference type="Pfam" id="PF21343">
    <property type="entry name" value="ACAD9-ACADV_C"/>
    <property type="match status" value="1"/>
</dbReference>
<comment type="cofactor">
    <cofactor evidence="1 9">
        <name>FAD</name>
        <dbReference type="ChEBI" id="CHEBI:57692"/>
    </cofactor>
</comment>
<dbReference type="EMBL" id="JARPUR010000002">
    <property type="protein sequence ID" value="KAK4882088.1"/>
    <property type="molecule type" value="Genomic_DNA"/>
</dbReference>
<keyword evidence="8" id="KW-0496">Mitochondrion</keyword>
<feature type="domain" description="Acyl-CoA oxidase/dehydrogenase middle" evidence="11">
    <location>
        <begin position="204"/>
        <end position="301"/>
    </location>
</feature>